<dbReference type="PATRIC" id="fig|888064.11.peg.2046"/>
<gene>
    <name evidence="1" type="ORF">HMPREF9088_1481</name>
</gene>
<comment type="caution">
    <text evidence="1">The sequence shown here is derived from an EMBL/GenBank/DDBJ whole genome shotgun (WGS) entry which is preliminary data.</text>
</comment>
<evidence type="ECO:0000313" key="2">
    <source>
        <dbReference type="Proteomes" id="UP000010296"/>
    </source>
</evidence>
<dbReference type="HOGENOM" id="CLU_3043212_0_0_9"/>
<dbReference type="InterPro" id="IPR024047">
    <property type="entry name" value="MM3350-like_sf"/>
</dbReference>
<dbReference type="AlphaFoldDB" id="E6LGJ1"/>
<sequence length="54" mass="6272">MYDYGYGWEITLSIEEVLTIFISTSFCWQVYGIVEDIGGLAHFAEMLDDSFHEE</sequence>
<accession>E6LGJ1</accession>
<reference evidence="1 2" key="1">
    <citation type="submission" date="2010-12" db="EMBL/GenBank/DDBJ databases">
        <authorList>
            <person name="Muzny D."/>
            <person name="Qin X."/>
            <person name="Deng J."/>
            <person name="Jiang H."/>
            <person name="Liu Y."/>
            <person name="Qu J."/>
            <person name="Song X.-Z."/>
            <person name="Zhang L."/>
            <person name="Thornton R."/>
            <person name="Coyle M."/>
            <person name="Francisco L."/>
            <person name="Jackson L."/>
            <person name="Javaid M."/>
            <person name="Korchina V."/>
            <person name="Kovar C."/>
            <person name="Mata R."/>
            <person name="Mathew T."/>
            <person name="Ngo R."/>
            <person name="Nguyen L."/>
            <person name="Nguyen N."/>
            <person name="Okwuonu G."/>
            <person name="Ongeri F."/>
            <person name="Pham C."/>
            <person name="Simmons D."/>
            <person name="Wilczek-Boney K."/>
            <person name="Hale W."/>
            <person name="Jakkamsetti A."/>
            <person name="Pham P."/>
            <person name="Ruth R."/>
            <person name="San Lucas F."/>
            <person name="Warren J."/>
            <person name="Zhang J."/>
            <person name="Zhao Z."/>
            <person name="Zhou C."/>
            <person name="Zhu D."/>
            <person name="Lee S."/>
            <person name="Bess C."/>
            <person name="Blankenburg K."/>
            <person name="Forbes L."/>
            <person name="Fu Q."/>
            <person name="Gubbala S."/>
            <person name="Hirani K."/>
            <person name="Jayaseelan J.C."/>
            <person name="Lara F."/>
            <person name="Munidasa M."/>
            <person name="Palculict T."/>
            <person name="Patil S."/>
            <person name="Pu L.-L."/>
            <person name="Saada N."/>
            <person name="Tang L."/>
            <person name="Weissenberger G."/>
            <person name="Zhu Y."/>
            <person name="Hemphill L."/>
            <person name="Shang Y."/>
            <person name="Youmans B."/>
            <person name="Ayvaz T."/>
            <person name="Ross M."/>
            <person name="Santibanez J."/>
            <person name="Aqrawi P."/>
            <person name="Gross S."/>
            <person name="Joshi V."/>
            <person name="Fowler G."/>
            <person name="Nazareth L."/>
            <person name="Reid J."/>
            <person name="Worley K."/>
            <person name="Petrosino J."/>
            <person name="Highlander S."/>
            <person name="Gibbs R."/>
        </authorList>
    </citation>
    <scope>NUCLEOTIDE SEQUENCE [LARGE SCALE GENOMIC DNA]</scope>
    <source>
        <strain evidence="2">DSM 15952 / CCUG 50447 / LMG 22039 / TP 1.5</strain>
    </source>
</reference>
<proteinExistence type="predicted"/>
<dbReference type="Proteomes" id="UP000010296">
    <property type="component" value="Unassembled WGS sequence"/>
</dbReference>
<protein>
    <submittedName>
        <fullName evidence="1">Uncharacterized protein</fullName>
    </submittedName>
</protein>
<dbReference type="SUPFAM" id="SSF159941">
    <property type="entry name" value="MM3350-like"/>
    <property type="match status" value="1"/>
</dbReference>
<name>E6LGJ1_ENTI1</name>
<keyword evidence="2" id="KW-1185">Reference proteome</keyword>
<organism evidence="1 2">
    <name type="scientific">Enterococcus italicus (strain DSM 15952 / CCUG 50447 / LMG 22039 / TP 1.5)</name>
    <dbReference type="NCBI Taxonomy" id="888064"/>
    <lineage>
        <taxon>Bacteria</taxon>
        <taxon>Bacillati</taxon>
        <taxon>Bacillota</taxon>
        <taxon>Bacilli</taxon>
        <taxon>Lactobacillales</taxon>
        <taxon>Enterococcaceae</taxon>
        <taxon>Enterococcus</taxon>
    </lineage>
</organism>
<evidence type="ECO:0000313" key="1">
    <source>
        <dbReference type="EMBL" id="EFU73679.1"/>
    </source>
</evidence>
<dbReference type="EMBL" id="AEPV01000063">
    <property type="protein sequence ID" value="EFU73679.1"/>
    <property type="molecule type" value="Genomic_DNA"/>
</dbReference>